<dbReference type="InterPro" id="IPR051917">
    <property type="entry name" value="Transposase-Integrase"/>
</dbReference>
<evidence type="ECO:0000256" key="1">
    <source>
        <dbReference type="ARBA" id="ARBA00023172"/>
    </source>
</evidence>
<keyword evidence="4" id="KW-1185">Reference proteome</keyword>
<gene>
    <name evidence="3" type="ORF">LQ356_02555</name>
</gene>
<feature type="domain" description="Integrase catalytic" evidence="2">
    <location>
        <begin position="167"/>
        <end position="330"/>
    </location>
</feature>
<evidence type="ECO:0000259" key="2">
    <source>
        <dbReference type="PROSITE" id="PS50994"/>
    </source>
</evidence>
<protein>
    <submittedName>
        <fullName evidence="3">IS30 family transposase</fullName>
    </submittedName>
</protein>
<dbReference type="RefSeq" id="WP_405311305.1">
    <property type="nucleotide sequence ID" value="NZ_CP088155.1"/>
</dbReference>
<keyword evidence="1" id="KW-0233">DNA recombination</keyword>
<dbReference type="NCBIfam" id="NF033563">
    <property type="entry name" value="transpos_IS30"/>
    <property type="match status" value="1"/>
</dbReference>
<dbReference type="PANTHER" id="PTHR10948">
    <property type="entry name" value="TRANSPOSASE"/>
    <property type="match status" value="1"/>
</dbReference>
<dbReference type="InterPro" id="IPR012337">
    <property type="entry name" value="RNaseH-like_sf"/>
</dbReference>
<dbReference type="EMBL" id="CP088155">
    <property type="protein sequence ID" value="WYM97073.1"/>
    <property type="molecule type" value="Genomic_DNA"/>
</dbReference>
<proteinExistence type="predicted"/>
<dbReference type="Gene3D" id="3.30.420.10">
    <property type="entry name" value="Ribonuclease H-like superfamily/Ribonuclease H"/>
    <property type="match status" value="1"/>
</dbReference>
<organism evidence="3 4">
    <name type="scientific">Metamycoplasma faucium</name>
    <dbReference type="NCBI Taxonomy" id="56142"/>
    <lineage>
        <taxon>Bacteria</taxon>
        <taxon>Bacillati</taxon>
        <taxon>Mycoplasmatota</taxon>
        <taxon>Mycoplasmoidales</taxon>
        <taxon>Metamycoplasmataceae</taxon>
        <taxon>Metamycoplasma</taxon>
    </lineage>
</organism>
<dbReference type="InterPro" id="IPR053392">
    <property type="entry name" value="Transposase_IS30-like"/>
</dbReference>
<name>A0ABZ2TKU0_9BACT</name>
<dbReference type="InterPro" id="IPR025246">
    <property type="entry name" value="IS30-like_HTH"/>
</dbReference>
<accession>A0ABZ2TKU0</accession>
<sequence>MINNYNHLNYTNRILIKEYLSKNYSIRKISKEIKKSPSTISREIKRNFDCFNLEYNPEIAHTKAMTRHKHKFYFWDRHIYEKYEDFTNQFVALYDGKKWMVENTYFYIKNNFNYQIPSLKTIFNWINSGKWAIQRKQLLRRYYKKGGKRANTNIIDRLVGAKYVKPIWTRPQEINDRSEFGHWELDLICGRNVRGAYHIITFVERKTRFCYTAMIKGKHPDNLNRILSKLIGSNNIPVRSITTDNGFEFRKLGLLAYKFNICIYFADKYASWQKGSNENWNGLFRRYFPKGTNFDEIDPEYIKEVTLEINYKRRKILNWNSSLEYYKENLIETYNKIFE</sequence>
<evidence type="ECO:0000313" key="3">
    <source>
        <dbReference type="EMBL" id="WYM97073.1"/>
    </source>
</evidence>
<dbReference type="InterPro" id="IPR036397">
    <property type="entry name" value="RNaseH_sf"/>
</dbReference>
<dbReference type="PANTHER" id="PTHR10948:SF23">
    <property type="entry name" value="TRANSPOSASE INSI FOR INSERTION SEQUENCE ELEMENT IS30A-RELATED"/>
    <property type="match status" value="1"/>
</dbReference>
<dbReference type="SUPFAM" id="SSF53098">
    <property type="entry name" value="Ribonuclease H-like"/>
    <property type="match status" value="1"/>
</dbReference>
<dbReference type="PROSITE" id="PS50994">
    <property type="entry name" value="INTEGRASE"/>
    <property type="match status" value="1"/>
</dbReference>
<dbReference type="InterPro" id="IPR001584">
    <property type="entry name" value="Integrase_cat-core"/>
</dbReference>
<reference evidence="3" key="1">
    <citation type="submission" date="2021-11" db="EMBL/GenBank/DDBJ databases">
        <title>The first genome sequence of unculturable Mycoplasma faucium obtained by de novo assembly of metagenomic reads.</title>
        <authorList>
            <person name="Sabat A.J."/>
            <person name="Bathoorn E."/>
            <person name="Akkerboom V."/>
            <person name="Friedrich A.W."/>
        </authorList>
    </citation>
    <scope>NUCLEOTIDE SEQUENCE [LARGE SCALE GENOMIC DNA]</scope>
    <source>
        <strain evidence="3">UMCG-MFM1</strain>
    </source>
</reference>
<dbReference type="Pfam" id="PF13936">
    <property type="entry name" value="HTH_38"/>
    <property type="match status" value="1"/>
</dbReference>
<evidence type="ECO:0000313" key="4">
    <source>
        <dbReference type="Proteomes" id="UP001622612"/>
    </source>
</evidence>
<dbReference type="Proteomes" id="UP001622612">
    <property type="component" value="Chromosome"/>
</dbReference>